<dbReference type="Proteomes" id="UP000092247">
    <property type="component" value="Unassembled WGS sequence"/>
</dbReference>
<organism evidence="1 2">
    <name type="scientific">Morganella psychrotolerans</name>
    <dbReference type="NCBI Taxonomy" id="368603"/>
    <lineage>
        <taxon>Bacteria</taxon>
        <taxon>Pseudomonadati</taxon>
        <taxon>Pseudomonadota</taxon>
        <taxon>Gammaproteobacteria</taxon>
        <taxon>Enterobacterales</taxon>
        <taxon>Morganellaceae</taxon>
        <taxon>Morganella</taxon>
    </lineage>
</organism>
<dbReference type="AlphaFoldDB" id="A0A1B8H0C8"/>
<gene>
    <name evidence="1" type="ORF">AYY17_12810</name>
</gene>
<accession>A0A1B8H0C8</accession>
<reference evidence="1 2" key="1">
    <citation type="submission" date="2016-06" db="EMBL/GenBank/DDBJ databases">
        <authorList>
            <person name="Kjaerup R.B."/>
            <person name="Dalgaard T.S."/>
            <person name="Juul-Madsen H.R."/>
        </authorList>
    </citation>
    <scope>NUCLEOTIDE SEQUENCE [LARGE SCALE GENOMIC DNA]</scope>
    <source>
        <strain evidence="1 2">GCSL-Mp3</strain>
    </source>
</reference>
<evidence type="ECO:0000313" key="1">
    <source>
        <dbReference type="EMBL" id="OBU02526.1"/>
    </source>
</evidence>
<protein>
    <submittedName>
        <fullName evidence="1">Uncharacterized protein</fullName>
    </submittedName>
</protein>
<dbReference type="EMBL" id="LZEX01000045">
    <property type="protein sequence ID" value="OBU02526.1"/>
    <property type="molecule type" value="Genomic_DNA"/>
</dbReference>
<name>A0A1B8H0C8_9GAMM</name>
<comment type="caution">
    <text evidence="1">The sequence shown here is derived from an EMBL/GenBank/DDBJ whole genome shotgun (WGS) entry which is preliminary data.</text>
</comment>
<proteinExistence type="predicted"/>
<evidence type="ECO:0000313" key="2">
    <source>
        <dbReference type="Proteomes" id="UP000092247"/>
    </source>
</evidence>
<sequence length="60" mass="6827">MRQSLSLIFASLQFSMLRVSFSRQTKPAMSLFCDTCLFLHLTDKKKCGGDNPAAQIIMLW</sequence>